<dbReference type="Pfam" id="PF01753">
    <property type="entry name" value="zf-MYND"/>
    <property type="match status" value="2"/>
</dbReference>
<dbReference type="PROSITE" id="PS50865">
    <property type="entry name" value="ZF_MYND_2"/>
    <property type="match status" value="2"/>
</dbReference>
<keyword evidence="3" id="KW-0862">Zinc</keyword>
<dbReference type="GO" id="GO:0008270">
    <property type="term" value="F:zinc ion binding"/>
    <property type="evidence" value="ECO:0007669"/>
    <property type="project" value="UniProtKB-KW"/>
</dbReference>
<reference evidence="6 7" key="1">
    <citation type="journal article" date="2021" name="Sci. Rep.">
        <title>The genome of the diatom Chaetoceros tenuissimus carries an ancient integrated fragment of an extant virus.</title>
        <authorList>
            <person name="Hongo Y."/>
            <person name="Kimura K."/>
            <person name="Takaki Y."/>
            <person name="Yoshida Y."/>
            <person name="Baba S."/>
            <person name="Kobayashi G."/>
            <person name="Nagasaki K."/>
            <person name="Hano T."/>
            <person name="Tomaru Y."/>
        </authorList>
    </citation>
    <scope>NUCLEOTIDE SEQUENCE [LARGE SCALE GENOMIC DNA]</scope>
    <source>
        <strain evidence="6 7">NIES-3715</strain>
    </source>
</reference>
<feature type="domain" description="MYND-type" evidence="5">
    <location>
        <begin position="13"/>
        <end position="54"/>
    </location>
</feature>
<evidence type="ECO:0000256" key="4">
    <source>
        <dbReference type="PROSITE-ProRule" id="PRU00134"/>
    </source>
</evidence>
<dbReference type="Proteomes" id="UP001054902">
    <property type="component" value="Unassembled WGS sequence"/>
</dbReference>
<evidence type="ECO:0000313" key="7">
    <source>
        <dbReference type="Proteomes" id="UP001054902"/>
    </source>
</evidence>
<sequence length="409" mass="46910">MKSKDTKTPTGPCAACKKEHATSRCLACLKFDIEVFYCNRDCQLKHWKIHKPKCKVATNLSNEELMKLNRKIQKSTICANCSRSNFETGSKMSVCSKCNVTYCSRMCQTAHWPKHKSMCKVIVAERKMLDRVMDSEETNIRLLLQKWCEKATLFFLSAIMYALTTDELKQQPPTKVVTINLEFNYNLRTFLLVDEPKAVATSEYSSHDGMKSIIDRLYMRFEDSNKKIGSEQGWDALRASNFQRQIDFMKSSPAYLRFAQNALQLFCKKPRHMTHGLVLRIKLGKEIGEIAELVEYDVASLPAIRKLTEVRVKSTKKQQLVVSNEIDILKSPKLLKARQHNPKNIMMVICFMDTETATAFIADSEVCELPLVRKGSKVKTCNRDAKKYFKQLQGMVKEVPSELVEKVSL</sequence>
<keyword evidence="7" id="KW-1185">Reference proteome</keyword>
<evidence type="ECO:0000256" key="1">
    <source>
        <dbReference type="ARBA" id="ARBA00022723"/>
    </source>
</evidence>
<protein>
    <recommendedName>
        <fullName evidence="5">MYND-type domain-containing protein</fullName>
    </recommendedName>
</protein>
<accession>A0AAD3CVB5</accession>
<dbReference type="SUPFAM" id="SSF144232">
    <property type="entry name" value="HIT/MYND zinc finger-like"/>
    <property type="match status" value="2"/>
</dbReference>
<gene>
    <name evidence="6" type="ORF">CTEN210_09377</name>
</gene>
<evidence type="ECO:0000256" key="3">
    <source>
        <dbReference type="ARBA" id="ARBA00022833"/>
    </source>
</evidence>
<comment type="caution">
    <text evidence="6">The sequence shown here is derived from an EMBL/GenBank/DDBJ whole genome shotgun (WGS) entry which is preliminary data.</text>
</comment>
<feature type="domain" description="MYND-type" evidence="5">
    <location>
        <begin position="78"/>
        <end position="119"/>
    </location>
</feature>
<organism evidence="6 7">
    <name type="scientific">Chaetoceros tenuissimus</name>
    <dbReference type="NCBI Taxonomy" id="426638"/>
    <lineage>
        <taxon>Eukaryota</taxon>
        <taxon>Sar</taxon>
        <taxon>Stramenopiles</taxon>
        <taxon>Ochrophyta</taxon>
        <taxon>Bacillariophyta</taxon>
        <taxon>Coscinodiscophyceae</taxon>
        <taxon>Chaetocerotophycidae</taxon>
        <taxon>Chaetocerotales</taxon>
        <taxon>Chaetocerotaceae</taxon>
        <taxon>Chaetoceros</taxon>
    </lineage>
</organism>
<proteinExistence type="predicted"/>
<dbReference type="AlphaFoldDB" id="A0AAD3CVB5"/>
<name>A0AAD3CVB5_9STRA</name>
<dbReference type="EMBL" id="BLLK01000046">
    <property type="protein sequence ID" value="GFH52901.1"/>
    <property type="molecule type" value="Genomic_DNA"/>
</dbReference>
<dbReference type="Gene3D" id="6.10.140.2220">
    <property type="match status" value="2"/>
</dbReference>
<evidence type="ECO:0000256" key="2">
    <source>
        <dbReference type="ARBA" id="ARBA00022771"/>
    </source>
</evidence>
<keyword evidence="1" id="KW-0479">Metal-binding</keyword>
<evidence type="ECO:0000259" key="5">
    <source>
        <dbReference type="PROSITE" id="PS50865"/>
    </source>
</evidence>
<evidence type="ECO:0000313" key="6">
    <source>
        <dbReference type="EMBL" id="GFH52901.1"/>
    </source>
</evidence>
<keyword evidence="2 4" id="KW-0863">Zinc-finger</keyword>
<dbReference type="InterPro" id="IPR002893">
    <property type="entry name" value="Znf_MYND"/>
</dbReference>